<name>A0A495REP9_9GAMM</name>
<proteinExistence type="inferred from homology"/>
<accession>A0A495REP9</accession>
<dbReference type="Gene3D" id="3.30.1370.110">
    <property type="match status" value="1"/>
</dbReference>
<dbReference type="SMART" id="SM00463">
    <property type="entry name" value="SMR"/>
    <property type="match status" value="1"/>
</dbReference>
<dbReference type="PANTHER" id="PTHR35562">
    <property type="entry name" value="DNA ENDONUCLEASE SMRA-RELATED"/>
    <property type="match status" value="1"/>
</dbReference>
<dbReference type="PROSITE" id="PS50828">
    <property type="entry name" value="SMR"/>
    <property type="match status" value="1"/>
</dbReference>
<keyword evidence="5 6" id="KW-0694">RNA-binding</keyword>
<dbReference type="EMBL" id="RBWY01000002">
    <property type="protein sequence ID" value="RKS85790.1"/>
    <property type="molecule type" value="Genomic_DNA"/>
</dbReference>
<comment type="caution">
    <text evidence="8">The sequence shown here is derived from an EMBL/GenBank/DDBJ whole genome shotgun (WGS) entry which is preliminary data.</text>
</comment>
<feature type="domain" description="Smr" evidence="7">
    <location>
        <begin position="97"/>
        <end position="172"/>
    </location>
</feature>
<sequence length="183" mass="21036">MSKNYRPSDEELALFKNVIGNAKKLKQDTVVHAPARANKTVLIEKKQQQETINSEFYFSDDFQPLLLDDPIRYCREEADPSELKKLRQGFYEPELFLDLHGLTQNEAKKEIAALITACIRERIPCASVMYGHGKNILKKQTPMWLAQHPDIICFHQAPKEFGGSAALLILFDLDKHQDNFFKS</sequence>
<evidence type="ECO:0000259" key="7">
    <source>
        <dbReference type="PROSITE" id="PS50828"/>
    </source>
</evidence>
<keyword evidence="9" id="KW-1185">Reference proteome</keyword>
<dbReference type="OrthoDB" id="5795446at2"/>
<comment type="similarity">
    <text evidence="6">Belongs to the SmrB family.</text>
</comment>
<evidence type="ECO:0000256" key="2">
    <source>
        <dbReference type="ARBA" id="ARBA00022730"/>
    </source>
</evidence>
<dbReference type="HAMAP" id="MF_01042">
    <property type="entry name" value="SmrB"/>
    <property type="match status" value="1"/>
</dbReference>
<evidence type="ECO:0000256" key="3">
    <source>
        <dbReference type="ARBA" id="ARBA00022759"/>
    </source>
</evidence>
<evidence type="ECO:0000313" key="8">
    <source>
        <dbReference type="EMBL" id="RKS85790.1"/>
    </source>
</evidence>
<dbReference type="InterPro" id="IPR022990">
    <property type="entry name" value="SmrB-like"/>
</dbReference>
<dbReference type="InterPro" id="IPR036063">
    <property type="entry name" value="Smr_dom_sf"/>
</dbReference>
<keyword evidence="4 6" id="KW-0378">Hydrolase</keyword>
<evidence type="ECO:0000256" key="5">
    <source>
        <dbReference type="ARBA" id="ARBA00022884"/>
    </source>
</evidence>
<dbReference type="InterPro" id="IPR002625">
    <property type="entry name" value="Smr_dom"/>
</dbReference>
<keyword evidence="2 6" id="KW-0699">rRNA-binding</keyword>
<dbReference type="AlphaFoldDB" id="A0A495REP9"/>
<dbReference type="GO" id="GO:0016787">
    <property type="term" value="F:hydrolase activity"/>
    <property type="evidence" value="ECO:0007669"/>
    <property type="project" value="UniProtKB-KW"/>
</dbReference>
<evidence type="ECO:0000256" key="4">
    <source>
        <dbReference type="ARBA" id="ARBA00022801"/>
    </source>
</evidence>
<dbReference type="SUPFAM" id="SSF160443">
    <property type="entry name" value="SMR domain-like"/>
    <property type="match status" value="1"/>
</dbReference>
<dbReference type="NCBIfam" id="NF003432">
    <property type="entry name" value="PRK04946.1"/>
    <property type="match status" value="1"/>
</dbReference>
<evidence type="ECO:0000256" key="1">
    <source>
        <dbReference type="ARBA" id="ARBA00022722"/>
    </source>
</evidence>
<keyword evidence="1 6" id="KW-0540">Nuclease</keyword>
<dbReference type="RefSeq" id="WP_121144885.1">
    <property type="nucleotide sequence ID" value="NZ_RBWY01000002.1"/>
</dbReference>
<comment type="function">
    <text evidence="6">Acts as a ribosome collision sensor. Detects stalled/collided disomes (pairs of ribosomes where the leading ribosome is stalled and a second ribosome has collided with it) and endonucleolytically cleaves mRNA at the 5' boundary of the stalled ribosome. Stalled/collided disomes form a new interface (primarily via the 30S subunits) that binds SmrB. Cleaved mRNA becomes available for tmRNA ligation, leading to ribosomal subunit dissociation and rescue of stalled ribosomes.</text>
</comment>
<keyword evidence="3 6" id="KW-0255">Endonuclease</keyword>
<dbReference type="Pfam" id="PF01713">
    <property type="entry name" value="Smr"/>
    <property type="match status" value="1"/>
</dbReference>
<dbReference type="PANTHER" id="PTHR35562:SF1">
    <property type="entry name" value="UPF0115 PROTEIN YFCN"/>
    <property type="match status" value="1"/>
</dbReference>
<organism evidence="8 9">
    <name type="scientific">Orbus hercynius</name>
    <dbReference type="NCBI Taxonomy" id="593135"/>
    <lineage>
        <taxon>Bacteria</taxon>
        <taxon>Pseudomonadati</taxon>
        <taxon>Pseudomonadota</taxon>
        <taxon>Gammaproteobacteria</taxon>
        <taxon>Orbales</taxon>
        <taxon>Orbaceae</taxon>
        <taxon>Orbus</taxon>
    </lineage>
</organism>
<dbReference type="GO" id="GO:0019843">
    <property type="term" value="F:rRNA binding"/>
    <property type="evidence" value="ECO:0007669"/>
    <property type="project" value="UniProtKB-UniRule"/>
</dbReference>
<dbReference type="GO" id="GO:0072344">
    <property type="term" value="P:rescue of stalled ribosome"/>
    <property type="evidence" value="ECO:0007669"/>
    <property type="project" value="UniProtKB-UniRule"/>
</dbReference>
<dbReference type="Proteomes" id="UP000278542">
    <property type="component" value="Unassembled WGS sequence"/>
</dbReference>
<protein>
    <recommendedName>
        <fullName evidence="6">Ribosome rescue factor SmrB</fullName>
        <ecNumber evidence="6">3.1.-.-</ecNumber>
    </recommendedName>
</protein>
<reference evidence="8 9" key="1">
    <citation type="submission" date="2018-10" db="EMBL/GenBank/DDBJ databases">
        <title>Genomic Encyclopedia of Type Strains, Phase IV (KMG-IV): sequencing the most valuable type-strain genomes for metagenomic binning, comparative biology and taxonomic classification.</title>
        <authorList>
            <person name="Goeker M."/>
        </authorList>
    </citation>
    <scope>NUCLEOTIDE SEQUENCE [LARGE SCALE GENOMIC DNA]</scope>
    <source>
        <strain evidence="8 9">DSM 22228</strain>
    </source>
</reference>
<dbReference type="GO" id="GO:0004521">
    <property type="term" value="F:RNA endonuclease activity"/>
    <property type="evidence" value="ECO:0007669"/>
    <property type="project" value="UniProtKB-UniRule"/>
</dbReference>
<comment type="subunit">
    <text evidence="6">Associates with collided ribosomes, but not with correctly translating polysomes.</text>
</comment>
<dbReference type="EC" id="3.1.-.-" evidence="6"/>
<gene>
    <name evidence="6" type="primary">smrB</name>
    <name evidence="8" type="ORF">DES39_1206</name>
</gene>
<evidence type="ECO:0000256" key="6">
    <source>
        <dbReference type="HAMAP-Rule" id="MF_01042"/>
    </source>
</evidence>
<evidence type="ECO:0000313" key="9">
    <source>
        <dbReference type="Proteomes" id="UP000278542"/>
    </source>
</evidence>